<feature type="domain" description="FYVE-type" evidence="6">
    <location>
        <begin position="624"/>
        <end position="678"/>
    </location>
</feature>
<evidence type="ECO:0000259" key="6">
    <source>
        <dbReference type="PROSITE" id="PS50178"/>
    </source>
</evidence>
<dbReference type="Proteomes" id="UP000332933">
    <property type="component" value="Unassembled WGS sequence"/>
</dbReference>
<proteinExistence type="predicted"/>
<name>A0A485LKV1_9STRA</name>
<evidence type="ECO:0000256" key="3">
    <source>
        <dbReference type="ARBA" id="ARBA00022833"/>
    </source>
</evidence>
<keyword evidence="3" id="KW-0862">Zinc</keyword>
<dbReference type="PROSITE" id="PS50178">
    <property type="entry name" value="ZF_FYVE"/>
    <property type="match status" value="1"/>
</dbReference>
<dbReference type="InterPro" id="IPR011011">
    <property type="entry name" value="Znf_FYVE_PHD"/>
</dbReference>
<keyword evidence="2 4" id="KW-0863">Zinc-finger</keyword>
<reference evidence="8 9" key="1">
    <citation type="submission" date="2019-03" db="EMBL/GenBank/DDBJ databases">
        <authorList>
            <person name="Gaulin E."/>
            <person name="Dumas B."/>
        </authorList>
    </citation>
    <scope>NUCLEOTIDE SEQUENCE [LARGE SCALE GENOMIC DNA]</scope>
    <source>
        <strain evidence="8">CBS 568.67</strain>
    </source>
</reference>
<keyword evidence="9" id="KW-1185">Reference proteome</keyword>
<dbReference type="InterPro" id="IPR017455">
    <property type="entry name" value="Znf_FYVE-rel"/>
</dbReference>
<accession>A0A485LKV1</accession>
<gene>
    <name evidence="8" type="primary">Aste57867_22193</name>
    <name evidence="7" type="ORF">As57867_022124</name>
    <name evidence="8" type="ORF">ASTE57867_22193</name>
</gene>
<dbReference type="Gene3D" id="3.30.40.10">
    <property type="entry name" value="Zinc/RING finger domain, C3HC4 (zinc finger)"/>
    <property type="match status" value="1"/>
</dbReference>
<organism evidence="8 9">
    <name type="scientific">Aphanomyces stellatus</name>
    <dbReference type="NCBI Taxonomy" id="120398"/>
    <lineage>
        <taxon>Eukaryota</taxon>
        <taxon>Sar</taxon>
        <taxon>Stramenopiles</taxon>
        <taxon>Oomycota</taxon>
        <taxon>Saprolegniomycetes</taxon>
        <taxon>Saprolegniales</taxon>
        <taxon>Verrucalvaceae</taxon>
        <taxon>Aphanomyces</taxon>
    </lineage>
</organism>
<dbReference type="GO" id="GO:0008270">
    <property type="term" value="F:zinc ion binding"/>
    <property type="evidence" value="ECO:0007669"/>
    <property type="project" value="UniProtKB-KW"/>
</dbReference>
<dbReference type="PANTHER" id="PTHR13510">
    <property type="entry name" value="FYVE-FINGER-CONTAINING RAB5 EFFECTOR PROTEIN RABENOSYN-5-RELATED"/>
    <property type="match status" value="1"/>
</dbReference>
<evidence type="ECO:0000256" key="4">
    <source>
        <dbReference type="PROSITE-ProRule" id="PRU00091"/>
    </source>
</evidence>
<dbReference type="SUPFAM" id="SSF57903">
    <property type="entry name" value="FYVE/PHD zinc finger"/>
    <property type="match status" value="1"/>
</dbReference>
<dbReference type="InterPro" id="IPR013083">
    <property type="entry name" value="Znf_RING/FYVE/PHD"/>
</dbReference>
<reference evidence="7" key="2">
    <citation type="submission" date="2019-06" db="EMBL/GenBank/DDBJ databases">
        <title>Genomics analysis of Aphanomyces spp. identifies a new class of oomycete effector associated with host adaptation.</title>
        <authorList>
            <person name="Gaulin E."/>
        </authorList>
    </citation>
    <scope>NUCLEOTIDE SEQUENCE</scope>
    <source>
        <strain evidence="7">CBS 578.67</strain>
    </source>
</reference>
<evidence type="ECO:0000313" key="7">
    <source>
        <dbReference type="EMBL" id="KAF0685990.1"/>
    </source>
</evidence>
<evidence type="ECO:0000256" key="5">
    <source>
        <dbReference type="SAM" id="MobiDB-lite"/>
    </source>
</evidence>
<feature type="compositionally biased region" description="Low complexity" evidence="5">
    <location>
        <begin position="304"/>
        <end position="317"/>
    </location>
</feature>
<dbReference type="EMBL" id="VJMH01007021">
    <property type="protein sequence ID" value="KAF0685990.1"/>
    <property type="molecule type" value="Genomic_DNA"/>
</dbReference>
<dbReference type="EMBL" id="CAADRA010007047">
    <property type="protein sequence ID" value="VFT98860.1"/>
    <property type="molecule type" value="Genomic_DNA"/>
</dbReference>
<keyword evidence="1" id="KW-0479">Metal-binding</keyword>
<protein>
    <submittedName>
        <fullName evidence="8">Aste57867_22193 protein</fullName>
    </submittedName>
</protein>
<evidence type="ECO:0000256" key="1">
    <source>
        <dbReference type="ARBA" id="ARBA00022723"/>
    </source>
</evidence>
<evidence type="ECO:0000313" key="8">
    <source>
        <dbReference type="EMBL" id="VFT98860.1"/>
    </source>
</evidence>
<evidence type="ECO:0000313" key="9">
    <source>
        <dbReference type="Proteomes" id="UP000332933"/>
    </source>
</evidence>
<dbReference type="PANTHER" id="PTHR13510:SF44">
    <property type="entry name" value="RABENOSYN-5"/>
    <property type="match status" value="1"/>
</dbReference>
<dbReference type="OrthoDB" id="79815at2759"/>
<feature type="region of interest" description="Disordered" evidence="5">
    <location>
        <begin position="302"/>
        <end position="333"/>
    </location>
</feature>
<dbReference type="AlphaFoldDB" id="A0A485LKV1"/>
<sequence>MDTPRRRSHDDCTAFAAAAAQSFLRSHETAASTSPVAVASPVAGVHVVLLVDDDAQRYVAKASARLPPHATLAGVLATTHKHRSIRAWLGDLVLDDDDADDVNDPLPSSTSPETHHEDKVRWMSLAASTTHANQDTDATRAYTFIQHTNMRSDTLVSVWHSVDETSPRRRRRRATHAFHRCGLVVKADTSRRGSRADKAATTPLVASFYWGDECTIEPSSRDDEFASLAAATCVASFVQRVADALKTTPSTTPSSRPPRCAHCSQPNDAHVACAQCGVATCVDSTPLRAPVQRRLCRSCFLDGSSSRHSSASSSVVSRRSRSSSPTPPPPTRHTLALASIPSQLYGHVLKTFHVDAGGALEAEMREMGRDTMDVLLDAVAVPIPSAAATSPAGDPVRLFHVSTPGLLTIKAVVSLPDYNLLDVLALLDMRTTADFRDTMRFLLDGTFVDGAVLHAAPPSTVSSSAESMTLNWLAVQNAKVHLPSRDYVFLKYGDVVSRRTRAAVAVADDAIQSTETDVVAVSVWESVDLPHCGPLPHTLNIMRLAFHRCGYVAERVLHPTTRRHHLNVSFFISDTHDENGGGLSTASQRCLLRMAQSVTRLGDALVRRFVLEHRHRRGLDAATIHDAPKCHVCTKRFSLLRRKRQCVACANVMCKACTDGPTQAKDFRACVRCAAPHNMSLHKYWAPSIGGNVGIGDPVVVVALTASAASSFASY</sequence>
<dbReference type="InterPro" id="IPR052727">
    <property type="entry name" value="Rab4/Rab5_effector"/>
</dbReference>
<evidence type="ECO:0000256" key="2">
    <source>
        <dbReference type="ARBA" id="ARBA00022771"/>
    </source>
</evidence>